<dbReference type="GO" id="GO:0016020">
    <property type="term" value="C:membrane"/>
    <property type="evidence" value="ECO:0007669"/>
    <property type="project" value="UniProtKB-SubCell"/>
</dbReference>
<dbReference type="EMBL" id="WBVO01000004">
    <property type="protein sequence ID" value="KAB2810235.1"/>
    <property type="molecule type" value="Genomic_DNA"/>
</dbReference>
<dbReference type="InterPro" id="IPR028250">
    <property type="entry name" value="DsbDN"/>
</dbReference>
<evidence type="ECO:0000256" key="5">
    <source>
        <dbReference type="ARBA" id="ARBA00023136"/>
    </source>
</evidence>
<dbReference type="AlphaFoldDB" id="A0A6N6RGF5"/>
<evidence type="ECO:0000313" key="12">
    <source>
        <dbReference type="Proteomes" id="UP000468650"/>
    </source>
</evidence>
<dbReference type="Gene3D" id="3.40.30.10">
    <property type="entry name" value="Glutaredoxin"/>
    <property type="match status" value="1"/>
</dbReference>
<name>A0A6N6RGF5_9FLAO</name>
<feature type="transmembrane region" description="Helical" evidence="7">
    <location>
        <begin position="345"/>
        <end position="371"/>
    </location>
</feature>
<keyword evidence="8" id="KW-0732">Signal</keyword>
<dbReference type="Pfam" id="PF11412">
    <property type="entry name" value="DsbD_N"/>
    <property type="match status" value="1"/>
</dbReference>
<feature type="transmembrane region" description="Helical" evidence="7">
    <location>
        <begin position="417"/>
        <end position="435"/>
    </location>
</feature>
<feature type="region of interest" description="Disordered" evidence="6">
    <location>
        <begin position="154"/>
        <end position="176"/>
    </location>
</feature>
<evidence type="ECO:0000256" key="3">
    <source>
        <dbReference type="ARBA" id="ARBA00022748"/>
    </source>
</evidence>
<dbReference type="RefSeq" id="WP_151667024.1">
    <property type="nucleotide sequence ID" value="NZ_WBVO01000004.1"/>
</dbReference>
<gene>
    <name evidence="11" type="ORF">F8C67_06535</name>
</gene>
<dbReference type="Proteomes" id="UP000468650">
    <property type="component" value="Unassembled WGS sequence"/>
</dbReference>
<evidence type="ECO:0000256" key="8">
    <source>
        <dbReference type="SAM" id="SignalP"/>
    </source>
</evidence>
<feature type="signal peptide" evidence="8">
    <location>
        <begin position="1"/>
        <end position="19"/>
    </location>
</feature>
<keyword evidence="4 7" id="KW-1133">Transmembrane helix</keyword>
<keyword evidence="2 7" id="KW-0812">Transmembrane</keyword>
<feature type="transmembrane region" description="Helical" evidence="7">
    <location>
        <begin position="267"/>
        <end position="287"/>
    </location>
</feature>
<proteinExistence type="predicted"/>
<dbReference type="Pfam" id="PF13899">
    <property type="entry name" value="Thioredoxin_7"/>
    <property type="match status" value="1"/>
</dbReference>
<dbReference type="PANTHER" id="PTHR32234">
    <property type="entry name" value="THIOL:DISULFIDE INTERCHANGE PROTEIN DSBD"/>
    <property type="match status" value="1"/>
</dbReference>
<dbReference type="InterPro" id="IPR003834">
    <property type="entry name" value="Cyt_c_assmbl_TM_dom"/>
</dbReference>
<feature type="compositionally biased region" description="Low complexity" evidence="6">
    <location>
        <begin position="154"/>
        <end position="163"/>
    </location>
</feature>
<feature type="domain" description="Cytochrome C biogenesis protein transmembrane" evidence="9">
    <location>
        <begin position="223"/>
        <end position="439"/>
    </location>
</feature>
<dbReference type="InterPro" id="IPR036249">
    <property type="entry name" value="Thioredoxin-like_sf"/>
</dbReference>
<evidence type="ECO:0000259" key="9">
    <source>
        <dbReference type="Pfam" id="PF02683"/>
    </source>
</evidence>
<feature type="transmembrane region" description="Helical" evidence="7">
    <location>
        <begin position="307"/>
        <end position="324"/>
    </location>
</feature>
<reference evidence="11 12" key="1">
    <citation type="submission" date="2019-09" db="EMBL/GenBank/DDBJ databases">
        <title>Genomes of family Cryomorphaceae.</title>
        <authorList>
            <person name="Bowman J.P."/>
        </authorList>
    </citation>
    <scope>NUCLEOTIDE SEQUENCE [LARGE SCALE GENOMIC DNA]</scope>
    <source>
        <strain evidence="11 12">LMG 25704</strain>
    </source>
</reference>
<comment type="subcellular location">
    <subcellularLocation>
        <location evidence="1">Membrane</location>
        <topology evidence="1">Multi-pass membrane protein</topology>
    </subcellularLocation>
</comment>
<dbReference type="GO" id="GO:0017004">
    <property type="term" value="P:cytochrome complex assembly"/>
    <property type="evidence" value="ECO:0007669"/>
    <property type="project" value="UniProtKB-KW"/>
</dbReference>
<feature type="chain" id="PRO_5026862988" evidence="8">
    <location>
        <begin position="20"/>
        <end position="705"/>
    </location>
</feature>
<feature type="transmembrane region" description="Helical" evidence="7">
    <location>
        <begin position="455"/>
        <end position="474"/>
    </location>
</feature>
<dbReference type="GO" id="GO:0045454">
    <property type="term" value="P:cell redox homeostasis"/>
    <property type="evidence" value="ECO:0007669"/>
    <property type="project" value="TreeGrafter"/>
</dbReference>
<keyword evidence="5 7" id="KW-0472">Membrane</keyword>
<dbReference type="GO" id="GO:0015035">
    <property type="term" value="F:protein-disulfide reductase activity"/>
    <property type="evidence" value="ECO:0007669"/>
    <property type="project" value="TreeGrafter"/>
</dbReference>
<keyword evidence="3" id="KW-0201">Cytochrome c-type biogenesis</keyword>
<protein>
    <submittedName>
        <fullName evidence="11">DUF255 domain-containing protein</fullName>
    </submittedName>
</protein>
<feature type="transmembrane region" description="Helical" evidence="7">
    <location>
        <begin position="383"/>
        <end position="405"/>
    </location>
</feature>
<feature type="transmembrane region" description="Helical" evidence="7">
    <location>
        <begin position="222"/>
        <end position="246"/>
    </location>
</feature>
<evidence type="ECO:0000256" key="7">
    <source>
        <dbReference type="SAM" id="Phobius"/>
    </source>
</evidence>
<comment type="caution">
    <text evidence="11">The sequence shown here is derived from an EMBL/GenBank/DDBJ whole genome shotgun (WGS) entry which is preliminary data.</text>
</comment>
<organism evidence="11 12">
    <name type="scientific">Phaeocystidibacter luteus</name>
    <dbReference type="NCBI Taxonomy" id="911197"/>
    <lineage>
        <taxon>Bacteria</taxon>
        <taxon>Pseudomonadati</taxon>
        <taxon>Bacteroidota</taxon>
        <taxon>Flavobacteriia</taxon>
        <taxon>Flavobacteriales</taxon>
        <taxon>Phaeocystidibacteraceae</taxon>
        <taxon>Phaeocystidibacter</taxon>
    </lineage>
</organism>
<feature type="domain" description="Thiol:disulfide interchange protein DsbD N-terminal" evidence="10">
    <location>
        <begin position="37"/>
        <end position="141"/>
    </location>
</feature>
<accession>A0A6N6RGF5</accession>
<evidence type="ECO:0000259" key="10">
    <source>
        <dbReference type="Pfam" id="PF11412"/>
    </source>
</evidence>
<keyword evidence="12" id="KW-1185">Reference proteome</keyword>
<evidence type="ECO:0000256" key="2">
    <source>
        <dbReference type="ARBA" id="ARBA00022692"/>
    </source>
</evidence>
<dbReference type="SUPFAM" id="SSF52833">
    <property type="entry name" value="Thioredoxin-like"/>
    <property type="match status" value="1"/>
</dbReference>
<dbReference type="Pfam" id="PF02683">
    <property type="entry name" value="DsbD_TM"/>
    <property type="match status" value="1"/>
</dbReference>
<feature type="transmembrane region" description="Helical" evidence="7">
    <location>
        <begin position="486"/>
        <end position="508"/>
    </location>
</feature>
<evidence type="ECO:0000313" key="11">
    <source>
        <dbReference type="EMBL" id="KAB2810235.1"/>
    </source>
</evidence>
<dbReference type="PANTHER" id="PTHR32234:SF0">
    <property type="entry name" value="THIOL:DISULFIDE INTERCHANGE PROTEIN DSBD"/>
    <property type="match status" value="1"/>
</dbReference>
<dbReference type="OrthoDB" id="9811036at2"/>
<evidence type="ECO:0000256" key="6">
    <source>
        <dbReference type="SAM" id="MobiDB-lite"/>
    </source>
</evidence>
<evidence type="ECO:0000256" key="4">
    <source>
        <dbReference type="ARBA" id="ARBA00022989"/>
    </source>
</evidence>
<sequence>MKKLARYTFSLILALFATAAVQAQIYEPVEWDWGMEYTEDGNVKLLFTPSIEDHWHIYSLNVEGGPLPTEFEFADNPKVEWVTDLMESEPIFEYDKSFEVDLAYHEDGAYFYRIIKVKEATTVKGTLSFMVCNDEMCLPPEWIDFEIEVKPKAGAATTSGAGSQNKPQIEEKPQDNTPVDEVIEEDTAIAVAESDVTDVEAMPETEEAEMAEEGSGDQPKSLWGIFLFAVGGGLIALVTPCVFPMVPMTVSFFTKQSKTPGQGISKALLYGFSIVAIYVLISLPFHLFSQISPDIFNQFSTNSVLNVILFAIFIFFALSFLGAYEITLPSSWINSADKKADKGGVVGIFFMAIVLILVSFTCTGPALAGVLGSVLSTDGGATALTVAFLGFGLGLAFPFTLFAIFPGWMNSLPKSGGWMNVVKVSLGFIELAFAFKFLSQADLVEQWHILEREVFLAIWVAVFAAWAMYMFNLFRLPHDSDVNKISVGRGVMGVLVLSFTFYMIPGLFGAPLKLIAGMPPPSFYSETPGGLYQARVVSSGGGEAHAADHIEGTHPESCPHGLNCFHDYETGLAYAKEVDKPILLDFTGWACVNCRRMEENVWSDPTVLNHLRNDYVLISLYVDERKELPENEQYTSEVTGKKVRNVGNYWTDFQITNYQNNGQPFYVIVGHDNLEPLVAPRAYDTDIQAYISWLETGMKKFEEGK</sequence>
<evidence type="ECO:0000256" key="1">
    <source>
        <dbReference type="ARBA" id="ARBA00004141"/>
    </source>
</evidence>